<comment type="subcellular location">
    <subcellularLocation>
        <location evidence="1">Membrane</location>
        <topology evidence="1">Peripheral membrane protein</topology>
    </subcellularLocation>
</comment>
<evidence type="ECO:0000256" key="8">
    <source>
        <dbReference type="ARBA" id="ARBA00042485"/>
    </source>
</evidence>
<dbReference type="GO" id="GO:0006886">
    <property type="term" value="P:intracellular protein transport"/>
    <property type="evidence" value="ECO:0007669"/>
    <property type="project" value="InterPro"/>
</dbReference>
<dbReference type="GO" id="GO:0005774">
    <property type="term" value="C:vacuolar membrane"/>
    <property type="evidence" value="ECO:0007669"/>
    <property type="project" value="TreeGrafter"/>
</dbReference>
<proteinExistence type="inferred from homology"/>
<sequence length="224" mass="24403">LKKPSQAADLYNQTADYFLAQGSPDRAAESLEKAARAVETTDLPRAFSLYSESCATYESEDRMRFGVETFKRAIALMIKNGRWEDAEAVSVRLGEAFVKLDQRPNFNKQALSTVVICLAAGNVGAANTRLDAFGAVGGFLQSEEGSIAINILEAFENGDEELLASTLKRQHLNFLDNEVTRTARTLKAPPRAQPPPARTDGGVGQPASEALKELQDELEEDGYC</sequence>
<dbReference type="SUPFAM" id="SSF48452">
    <property type="entry name" value="TPR-like"/>
    <property type="match status" value="1"/>
</dbReference>
<dbReference type="Gene3D" id="1.25.40.10">
    <property type="entry name" value="Tetratricopeptide repeat domain"/>
    <property type="match status" value="1"/>
</dbReference>
<dbReference type="OrthoDB" id="9984275at2759"/>
<dbReference type="InterPro" id="IPR011990">
    <property type="entry name" value="TPR-like_helical_dom_sf"/>
</dbReference>
<dbReference type="GO" id="GO:0031201">
    <property type="term" value="C:SNARE complex"/>
    <property type="evidence" value="ECO:0007669"/>
    <property type="project" value="TreeGrafter"/>
</dbReference>
<dbReference type="EMBL" id="ML001326">
    <property type="protein sequence ID" value="RKO83358.1"/>
    <property type="molecule type" value="Genomic_DNA"/>
</dbReference>
<organism evidence="10 11">
    <name type="scientific">Blyttiomyces helicus</name>
    <dbReference type="NCBI Taxonomy" id="388810"/>
    <lineage>
        <taxon>Eukaryota</taxon>
        <taxon>Fungi</taxon>
        <taxon>Fungi incertae sedis</taxon>
        <taxon>Chytridiomycota</taxon>
        <taxon>Chytridiomycota incertae sedis</taxon>
        <taxon>Chytridiomycetes</taxon>
        <taxon>Chytridiomycetes incertae sedis</taxon>
        <taxon>Blyttiomyces</taxon>
    </lineage>
</organism>
<evidence type="ECO:0000256" key="1">
    <source>
        <dbReference type="ARBA" id="ARBA00004170"/>
    </source>
</evidence>
<evidence type="ECO:0000256" key="3">
    <source>
        <dbReference type="ARBA" id="ARBA00022448"/>
    </source>
</evidence>
<accession>A0A4P9VYI1</accession>
<evidence type="ECO:0000256" key="6">
    <source>
        <dbReference type="ARBA" id="ARBA00023136"/>
    </source>
</evidence>
<dbReference type="PANTHER" id="PTHR13768">
    <property type="entry name" value="SOLUBLE NSF ATTACHMENT PROTEIN SNAP"/>
    <property type="match status" value="1"/>
</dbReference>
<name>A0A4P9VYI1_9FUNG</name>
<evidence type="ECO:0000313" key="11">
    <source>
        <dbReference type="Proteomes" id="UP000269721"/>
    </source>
</evidence>
<feature type="non-terminal residue" evidence="10">
    <location>
        <position position="1"/>
    </location>
</feature>
<protein>
    <recommendedName>
        <fullName evidence="7">Gamma-soluble NSF attachment protein</fullName>
    </recommendedName>
    <alternativeName>
        <fullName evidence="8">N-ethylmaleimide-sensitive factor attachment protein gamma</fullName>
    </alternativeName>
</protein>
<gene>
    <name evidence="10" type="ORF">BDK51DRAFT_38958</name>
</gene>
<dbReference type="GO" id="GO:0005483">
    <property type="term" value="F:soluble NSF attachment protein activity"/>
    <property type="evidence" value="ECO:0007669"/>
    <property type="project" value="TreeGrafter"/>
</dbReference>
<dbReference type="PANTHER" id="PTHR13768:SF2">
    <property type="entry name" value="GAMMA-SOLUBLE NSF ATTACHMENT PROTEIN"/>
    <property type="match status" value="1"/>
</dbReference>
<keyword evidence="11" id="KW-1185">Reference proteome</keyword>
<evidence type="ECO:0000256" key="4">
    <source>
        <dbReference type="ARBA" id="ARBA00022892"/>
    </source>
</evidence>
<keyword evidence="6" id="KW-0472">Membrane</keyword>
<keyword evidence="4" id="KW-0931">ER-Golgi transport</keyword>
<evidence type="ECO:0000256" key="5">
    <source>
        <dbReference type="ARBA" id="ARBA00022927"/>
    </source>
</evidence>
<evidence type="ECO:0000256" key="7">
    <source>
        <dbReference type="ARBA" id="ARBA00040047"/>
    </source>
</evidence>
<keyword evidence="5" id="KW-0653">Protein transport</keyword>
<reference evidence="10" key="1">
    <citation type="submission" date="2018-06" db="EMBL/GenBank/DDBJ databases">
        <title>Leveraging single-cell genomics to expand the Fungal Tree of Life.</title>
        <authorList>
            <consortium name="DOE Joint Genome Institute"/>
            <person name="Ahrendt S.R."/>
            <person name="Quandt C.A."/>
            <person name="Ciobanu D."/>
            <person name="Clum A."/>
            <person name="Salamov A."/>
            <person name="Andreopoulos B."/>
            <person name="Cheng J.-F."/>
            <person name="Woyke T."/>
            <person name="Pelin A."/>
            <person name="Henrissat B."/>
            <person name="Reynolds N."/>
            <person name="Benny G.L."/>
            <person name="Smith M.E."/>
            <person name="James T.Y."/>
            <person name="Grigoriev I.V."/>
        </authorList>
    </citation>
    <scope>NUCLEOTIDE SEQUENCE</scope>
    <source>
        <strain evidence="10">Perch Fen</strain>
    </source>
</reference>
<evidence type="ECO:0000313" key="10">
    <source>
        <dbReference type="EMBL" id="RKO83358.1"/>
    </source>
</evidence>
<dbReference type="InterPro" id="IPR000744">
    <property type="entry name" value="NSF_attach"/>
</dbReference>
<dbReference type="Pfam" id="PF14938">
    <property type="entry name" value="SNAP"/>
    <property type="match status" value="1"/>
</dbReference>
<feature type="region of interest" description="Disordered" evidence="9">
    <location>
        <begin position="184"/>
        <end position="209"/>
    </location>
</feature>
<keyword evidence="3" id="KW-0813">Transport</keyword>
<dbReference type="Proteomes" id="UP000269721">
    <property type="component" value="Unassembled WGS sequence"/>
</dbReference>
<comment type="similarity">
    <text evidence="2">Belongs to the SNAP family.</text>
</comment>
<evidence type="ECO:0000256" key="2">
    <source>
        <dbReference type="ARBA" id="ARBA00010050"/>
    </source>
</evidence>
<dbReference type="AlphaFoldDB" id="A0A4P9VYI1"/>
<dbReference type="GO" id="GO:0019905">
    <property type="term" value="F:syntaxin binding"/>
    <property type="evidence" value="ECO:0007669"/>
    <property type="project" value="TreeGrafter"/>
</dbReference>
<dbReference type="GO" id="GO:0016192">
    <property type="term" value="P:vesicle-mediated transport"/>
    <property type="evidence" value="ECO:0007669"/>
    <property type="project" value="UniProtKB-KW"/>
</dbReference>
<evidence type="ECO:0000256" key="9">
    <source>
        <dbReference type="SAM" id="MobiDB-lite"/>
    </source>
</evidence>